<dbReference type="RefSeq" id="XP_052748145.1">
    <property type="nucleotide sequence ID" value="XM_052892185.1"/>
</dbReference>
<proteinExistence type="predicted"/>
<dbReference type="GeneID" id="113517919"/>
<feature type="domain" description="C2H2-type" evidence="9">
    <location>
        <begin position="390"/>
        <end position="418"/>
    </location>
</feature>
<keyword evidence="6" id="KW-0539">Nucleus</keyword>
<feature type="domain" description="C2H2-type" evidence="9">
    <location>
        <begin position="417"/>
        <end position="440"/>
    </location>
</feature>
<dbReference type="Proteomes" id="UP001652740">
    <property type="component" value="Unplaced"/>
</dbReference>
<feature type="domain" description="C2H2-type" evidence="9">
    <location>
        <begin position="581"/>
        <end position="608"/>
    </location>
</feature>
<evidence type="ECO:0000256" key="3">
    <source>
        <dbReference type="ARBA" id="ARBA00022737"/>
    </source>
</evidence>
<keyword evidence="4 7" id="KW-0863">Zinc-finger</keyword>
<feature type="domain" description="C2H2-type" evidence="9">
    <location>
        <begin position="517"/>
        <end position="542"/>
    </location>
</feature>
<dbReference type="Pfam" id="PF00096">
    <property type="entry name" value="zf-C2H2"/>
    <property type="match status" value="1"/>
</dbReference>
<dbReference type="SMART" id="SM00868">
    <property type="entry name" value="zf-AD"/>
    <property type="match status" value="2"/>
</dbReference>
<evidence type="ECO:0000256" key="4">
    <source>
        <dbReference type="ARBA" id="ARBA00022771"/>
    </source>
</evidence>
<organism evidence="10 11">
    <name type="scientific">Galleria mellonella</name>
    <name type="common">Greater wax moth</name>
    <dbReference type="NCBI Taxonomy" id="7137"/>
    <lineage>
        <taxon>Eukaryota</taxon>
        <taxon>Metazoa</taxon>
        <taxon>Ecdysozoa</taxon>
        <taxon>Arthropoda</taxon>
        <taxon>Hexapoda</taxon>
        <taxon>Insecta</taxon>
        <taxon>Pterygota</taxon>
        <taxon>Neoptera</taxon>
        <taxon>Endopterygota</taxon>
        <taxon>Lepidoptera</taxon>
        <taxon>Glossata</taxon>
        <taxon>Ditrysia</taxon>
        <taxon>Pyraloidea</taxon>
        <taxon>Pyralidae</taxon>
        <taxon>Galleriinae</taxon>
        <taxon>Galleria</taxon>
    </lineage>
</organism>
<evidence type="ECO:0000256" key="5">
    <source>
        <dbReference type="ARBA" id="ARBA00022833"/>
    </source>
</evidence>
<evidence type="ECO:0000256" key="1">
    <source>
        <dbReference type="ARBA" id="ARBA00004123"/>
    </source>
</evidence>
<dbReference type="Gene3D" id="3.30.160.60">
    <property type="entry name" value="Classic Zinc Finger"/>
    <property type="match status" value="6"/>
</dbReference>
<dbReference type="InterPro" id="IPR012934">
    <property type="entry name" value="Znf_AD"/>
</dbReference>
<feature type="coiled-coil region" evidence="8">
    <location>
        <begin position="213"/>
        <end position="240"/>
    </location>
</feature>
<dbReference type="Pfam" id="PF12874">
    <property type="entry name" value="zf-met"/>
    <property type="match status" value="1"/>
</dbReference>
<dbReference type="InterPro" id="IPR013087">
    <property type="entry name" value="Znf_C2H2_type"/>
</dbReference>
<feature type="domain" description="C2H2-type" evidence="9">
    <location>
        <begin position="553"/>
        <end position="580"/>
    </location>
</feature>
<accession>A0ABM3M9N6</accession>
<feature type="domain" description="C2H2-type" evidence="9">
    <location>
        <begin position="307"/>
        <end position="329"/>
    </location>
</feature>
<evidence type="ECO:0000313" key="10">
    <source>
        <dbReference type="Proteomes" id="UP001652740"/>
    </source>
</evidence>
<reference evidence="11" key="1">
    <citation type="submission" date="2025-08" db="UniProtKB">
        <authorList>
            <consortium name="RefSeq"/>
        </authorList>
    </citation>
    <scope>IDENTIFICATION</scope>
    <source>
        <tissue evidence="11">Whole larvae</tissue>
    </source>
</reference>
<evidence type="ECO:0000256" key="6">
    <source>
        <dbReference type="ARBA" id="ARBA00023242"/>
    </source>
</evidence>
<keyword evidence="3" id="KW-0677">Repeat</keyword>
<feature type="domain" description="C2H2-type" evidence="9">
    <location>
        <begin position="637"/>
        <end position="665"/>
    </location>
</feature>
<evidence type="ECO:0000256" key="7">
    <source>
        <dbReference type="PROSITE-ProRule" id="PRU00042"/>
    </source>
</evidence>
<evidence type="ECO:0000256" key="8">
    <source>
        <dbReference type="SAM" id="Coils"/>
    </source>
</evidence>
<name>A0ABM3M9N6_GALME</name>
<dbReference type="SUPFAM" id="SSF57667">
    <property type="entry name" value="beta-beta-alpha zinc fingers"/>
    <property type="match status" value="4"/>
</dbReference>
<dbReference type="PANTHER" id="PTHR24376:SF235">
    <property type="entry name" value="C2H2-TYPE DOMAIN-CONTAINING PROTEIN"/>
    <property type="match status" value="1"/>
</dbReference>
<evidence type="ECO:0000313" key="11">
    <source>
        <dbReference type="RefSeq" id="XP_052748145.1"/>
    </source>
</evidence>
<evidence type="ECO:0000259" key="9">
    <source>
        <dbReference type="PROSITE" id="PS50157"/>
    </source>
</evidence>
<gene>
    <name evidence="11" type="primary">LOC113517919</name>
</gene>
<dbReference type="PROSITE" id="PS00028">
    <property type="entry name" value="ZINC_FINGER_C2H2_1"/>
    <property type="match status" value="9"/>
</dbReference>
<dbReference type="InterPro" id="IPR036236">
    <property type="entry name" value="Znf_C2H2_sf"/>
</dbReference>
<keyword evidence="8" id="KW-0175">Coiled coil</keyword>
<protein>
    <submittedName>
        <fullName evidence="11">Zinc finger protein 66</fullName>
    </submittedName>
</protein>
<keyword evidence="5" id="KW-0862">Zinc</keyword>
<feature type="domain" description="C2H2-type" evidence="9">
    <location>
        <begin position="609"/>
        <end position="636"/>
    </location>
</feature>
<comment type="subcellular location">
    <subcellularLocation>
        <location evidence="1">Nucleus</location>
    </subcellularLocation>
</comment>
<keyword evidence="2" id="KW-0479">Metal-binding</keyword>
<keyword evidence="10" id="KW-1185">Reference proteome</keyword>
<dbReference type="PANTHER" id="PTHR24376">
    <property type="entry name" value="ZINC FINGER PROTEIN"/>
    <property type="match status" value="1"/>
</dbReference>
<sequence>MDLINICVVCLKIDGKLYSFNKRNYLSEFYRELCDETMDISNSSLQLCSICAYLLKKFYNFKKKCSSSQEKIRQCFDSGQKVSSLSTFSSPSLNYWIENLNKTVIYRNMNDAEILSNNINTEMYISYMKIDENSPDDPEKSLKVENEEEECDRVKDIEANELELKTDVQEELSDDIFESLSPIVVFTKEEINIVPDVMPELKGSLETNIEVSKKKGKQKVKQKKDRIEELNIDKLSLHKRRKLLRQIKEKPSLTAKDKQLLFKLDKRYKPLKDLENDFNVQMYLTEEEQLEEFYRRRSDDGYVKAEYKCEICYRGFKEQKLLDTHKLKHEPSAGEYVCRICNIRCATSKLHRTHRDSNHTAKYTCKSCSFVTYSKAQARKHQSWHEGVVHTCQHCQMSFRKHTTLLSHLRLLHPSPHICSVCARSFVSANGLRQHKTVAHKEQCVSDKEGTRCEECDIVFASRNVYTRHVLTTPRHADAAKSIIGCTVCGEQFDTREMLEQHSHKEPKRGGDRVKDLKCSECGEHFTHSSSLYHHFVKAHPGIPYRLAGSRHLLCETCGRTFNCVGSLVSHARSHSGERPFACDACDKTFRTKQTRDKHATRHDLARRHACRVCGNLYSNKTNLFRHKQVHSGIRKHRCDMCDKSFVDGSNLRQHVQGVHYNIRRVRKR</sequence>
<dbReference type="SMART" id="SM00355">
    <property type="entry name" value="ZnF_C2H2"/>
    <property type="match status" value="12"/>
</dbReference>
<evidence type="ECO:0000256" key="2">
    <source>
        <dbReference type="ARBA" id="ARBA00022723"/>
    </source>
</evidence>
<dbReference type="PROSITE" id="PS50157">
    <property type="entry name" value="ZINC_FINGER_C2H2_2"/>
    <property type="match status" value="8"/>
</dbReference>